<evidence type="ECO:0000256" key="1">
    <source>
        <dbReference type="SAM" id="Phobius"/>
    </source>
</evidence>
<dbReference type="EMBL" id="AP012029">
    <property type="protein sequence ID" value="BAJ63870.1"/>
    <property type="molecule type" value="Genomic_DNA"/>
</dbReference>
<dbReference type="RefSeq" id="WP_013560247.1">
    <property type="nucleotide sequence ID" value="NC_014960.1"/>
</dbReference>
<feature type="transmembrane region" description="Helical" evidence="1">
    <location>
        <begin position="12"/>
        <end position="34"/>
    </location>
</feature>
<keyword evidence="3" id="KW-1185">Reference proteome</keyword>
<dbReference type="Pfam" id="PF02325">
    <property type="entry name" value="CCB3_YggT"/>
    <property type="match status" value="1"/>
</dbReference>
<dbReference type="InterPro" id="IPR003425">
    <property type="entry name" value="CCB3/YggT"/>
</dbReference>
<feature type="transmembrane region" description="Helical" evidence="1">
    <location>
        <begin position="54"/>
        <end position="75"/>
    </location>
</feature>
<reference evidence="2 3" key="1">
    <citation type="submission" date="2010-12" db="EMBL/GenBank/DDBJ databases">
        <title>Whole genome sequence of Anaerolinea thermophila UNI-1.</title>
        <authorList>
            <person name="Narita-Yamada S."/>
            <person name="Kishi E."/>
            <person name="Watanabe Y."/>
            <person name="Takasaki K."/>
            <person name="Ankai A."/>
            <person name="Oguchi A."/>
            <person name="Fukui S."/>
            <person name="Takahashi M."/>
            <person name="Yashiro I."/>
            <person name="Hosoyama A."/>
            <person name="Sekiguchi Y."/>
            <person name="Hanada S."/>
            <person name="Fujita N."/>
        </authorList>
    </citation>
    <scope>NUCLEOTIDE SEQUENCE [LARGE SCALE GENOMIC DNA]</scope>
    <source>
        <strain evidence="3">DSM 14523 / JCM 11388 / NBRC 100420 / UNI-1</strain>
    </source>
</reference>
<evidence type="ECO:0000313" key="2">
    <source>
        <dbReference type="EMBL" id="BAJ63870.1"/>
    </source>
</evidence>
<dbReference type="Proteomes" id="UP000008922">
    <property type="component" value="Chromosome"/>
</dbReference>
<proteinExistence type="predicted"/>
<name>E8N606_ANATU</name>
<accession>E8N606</accession>
<dbReference type="HOGENOM" id="CLU_136788_1_0_0"/>
<dbReference type="InParanoid" id="E8N606"/>
<dbReference type="STRING" id="926569.ANT_18440"/>
<dbReference type="eggNOG" id="COG0762">
    <property type="taxonomic scope" value="Bacteria"/>
</dbReference>
<keyword evidence="1" id="KW-0812">Transmembrane</keyword>
<evidence type="ECO:0008006" key="4">
    <source>
        <dbReference type="Google" id="ProtNLM"/>
    </source>
</evidence>
<dbReference type="OrthoDB" id="47652at2"/>
<sequence>MIPIFITLIRSVAQILSVLIIIDAVLSFFLSPFHPVRETLGKVLNPLYAPIRRVLPPMGGIDFSPLILIILIQVIERLLISLISSLG</sequence>
<keyword evidence="1" id="KW-0472">Membrane</keyword>
<dbReference type="KEGG" id="atm:ANT_18440"/>
<dbReference type="AlphaFoldDB" id="E8N606"/>
<gene>
    <name evidence="2" type="ordered locus">ANT_18440</name>
</gene>
<evidence type="ECO:0000313" key="3">
    <source>
        <dbReference type="Proteomes" id="UP000008922"/>
    </source>
</evidence>
<protein>
    <recommendedName>
        <fullName evidence="4">YggT family protein</fullName>
    </recommendedName>
</protein>
<dbReference type="GO" id="GO:0016020">
    <property type="term" value="C:membrane"/>
    <property type="evidence" value="ECO:0007669"/>
    <property type="project" value="InterPro"/>
</dbReference>
<organism evidence="2 3">
    <name type="scientific">Anaerolinea thermophila (strain DSM 14523 / JCM 11388 / NBRC 100420 / UNI-1)</name>
    <dbReference type="NCBI Taxonomy" id="926569"/>
    <lineage>
        <taxon>Bacteria</taxon>
        <taxon>Bacillati</taxon>
        <taxon>Chloroflexota</taxon>
        <taxon>Anaerolineae</taxon>
        <taxon>Anaerolineales</taxon>
        <taxon>Anaerolineaceae</taxon>
        <taxon>Anaerolinea</taxon>
    </lineage>
</organism>
<keyword evidence="1" id="KW-1133">Transmembrane helix</keyword>